<feature type="region of interest" description="Disordered" evidence="1">
    <location>
        <begin position="1"/>
        <end position="20"/>
    </location>
</feature>
<gene>
    <name evidence="2" type="ORF">OEIGOIKO_03393</name>
</gene>
<comment type="caution">
    <text evidence="2">The sequence shown here is derived from an EMBL/GenBank/DDBJ whole genome shotgun (WGS) entry which is preliminary data.</text>
</comment>
<reference evidence="2 3" key="1">
    <citation type="submission" date="2018-11" db="EMBL/GenBank/DDBJ databases">
        <title>Whole genome sequence of Streptomyces chrestomyceticus NBRC 13444(T).</title>
        <authorList>
            <person name="Komaki H."/>
            <person name="Tamura T."/>
        </authorList>
    </citation>
    <scope>NUCLEOTIDE SEQUENCE [LARGE SCALE GENOMIC DNA]</scope>
    <source>
        <strain evidence="2 3">NBRC 13444</strain>
    </source>
</reference>
<dbReference type="EMBL" id="BHZC01000001">
    <property type="protein sequence ID" value="GCD35647.1"/>
    <property type="molecule type" value="Genomic_DNA"/>
</dbReference>
<dbReference type="Proteomes" id="UP000287830">
    <property type="component" value="Unassembled WGS sequence"/>
</dbReference>
<keyword evidence="2" id="KW-0449">Lipoprotein</keyword>
<protein>
    <submittedName>
        <fullName evidence="2">Lipoprotein</fullName>
    </submittedName>
</protein>
<dbReference type="InterPro" id="IPR029046">
    <property type="entry name" value="LolA/LolB/LppX"/>
</dbReference>
<name>A0A7U9PWT5_9ACTN</name>
<evidence type="ECO:0000256" key="1">
    <source>
        <dbReference type="SAM" id="MobiDB-lite"/>
    </source>
</evidence>
<dbReference type="Gene3D" id="2.50.20.20">
    <property type="match status" value="1"/>
</dbReference>
<organism evidence="2 3">
    <name type="scientific">Streptomyces chrestomyceticus JCM 4735</name>
    <dbReference type="NCBI Taxonomy" id="1306181"/>
    <lineage>
        <taxon>Bacteria</taxon>
        <taxon>Bacillati</taxon>
        <taxon>Actinomycetota</taxon>
        <taxon>Actinomycetes</taxon>
        <taxon>Kitasatosporales</taxon>
        <taxon>Streptomycetaceae</taxon>
        <taxon>Streptomyces</taxon>
    </lineage>
</organism>
<dbReference type="SUPFAM" id="SSF89392">
    <property type="entry name" value="Prokaryotic lipoproteins and lipoprotein localization factors"/>
    <property type="match status" value="1"/>
</dbReference>
<evidence type="ECO:0000313" key="3">
    <source>
        <dbReference type="Proteomes" id="UP000287830"/>
    </source>
</evidence>
<evidence type="ECO:0000313" key="2">
    <source>
        <dbReference type="EMBL" id="GCD35647.1"/>
    </source>
</evidence>
<accession>A0A7U9PWT5</accession>
<sequence>MTMSVPDGMPDSGETKMTGTMAWNPTALDMTMSDGGAKAKSGDDEPKRMIWVDGVAYMDMGDFEGKKWGKLDLKAAAKEAGDEEMTKAVTAGLDDAEQDPAQQLAMFLGSPNVKHLGSGQVDGVRAEHYKGSLTVEEGLKGAKTVNALKPEDREKLLANVKKSGIKGYDYDVWVNSDDLPVRMTVDVKTPLGTVSTSASYSDYGTTTAIKAPPASETTDLLKILKEAAERSHSSSI</sequence>
<proteinExistence type="predicted"/>
<dbReference type="AlphaFoldDB" id="A0A7U9PWT5"/>